<feature type="region of interest" description="Disordered" evidence="4">
    <location>
        <begin position="106"/>
        <end position="130"/>
    </location>
</feature>
<comment type="caution">
    <text evidence="5">The sequence shown here is derived from an EMBL/GenBank/DDBJ whole genome shotgun (WGS) entry which is preliminary data.</text>
</comment>
<evidence type="ECO:0000256" key="4">
    <source>
        <dbReference type="SAM" id="MobiDB-lite"/>
    </source>
</evidence>
<organism evidence="5 6">
    <name type="scientific">Cystoisospora suis</name>
    <dbReference type="NCBI Taxonomy" id="483139"/>
    <lineage>
        <taxon>Eukaryota</taxon>
        <taxon>Sar</taxon>
        <taxon>Alveolata</taxon>
        <taxon>Apicomplexa</taxon>
        <taxon>Conoidasida</taxon>
        <taxon>Coccidia</taxon>
        <taxon>Eucoccidiorida</taxon>
        <taxon>Eimeriorina</taxon>
        <taxon>Sarcocystidae</taxon>
        <taxon>Cystoisospora</taxon>
    </lineage>
</organism>
<dbReference type="CDD" id="cd00403">
    <property type="entry name" value="Ribosomal_L1"/>
    <property type="match status" value="1"/>
</dbReference>
<evidence type="ECO:0000256" key="3">
    <source>
        <dbReference type="ARBA" id="ARBA00023274"/>
    </source>
</evidence>
<keyword evidence="6" id="KW-1185">Reference proteome</keyword>
<evidence type="ECO:0000256" key="2">
    <source>
        <dbReference type="ARBA" id="ARBA00022980"/>
    </source>
</evidence>
<feature type="compositionally biased region" description="Basic and acidic residues" evidence="4">
    <location>
        <begin position="896"/>
        <end position="918"/>
    </location>
</feature>
<name>A0A2C6LB66_9APIC</name>
<dbReference type="VEuPathDB" id="ToxoDB:CSUI_000740"/>
<dbReference type="InterPro" id="IPR016095">
    <property type="entry name" value="Ribosomal_uL1_3-a/b-sand"/>
</dbReference>
<evidence type="ECO:0000313" key="6">
    <source>
        <dbReference type="Proteomes" id="UP000221165"/>
    </source>
</evidence>
<dbReference type="Proteomes" id="UP000221165">
    <property type="component" value="Unassembled WGS sequence"/>
</dbReference>
<dbReference type="PANTHER" id="PTHR36427">
    <property type="entry name" value="54S RIBOSOMAL PROTEIN L1, MITOCHONDRIAL"/>
    <property type="match status" value="1"/>
</dbReference>
<keyword evidence="3" id="KW-0687">Ribonucleoprotein</keyword>
<feature type="compositionally biased region" description="Low complexity" evidence="4">
    <location>
        <begin position="335"/>
        <end position="348"/>
    </location>
</feature>
<feature type="region of interest" description="Disordered" evidence="4">
    <location>
        <begin position="864"/>
        <end position="980"/>
    </location>
</feature>
<evidence type="ECO:0000256" key="1">
    <source>
        <dbReference type="ARBA" id="ARBA00010531"/>
    </source>
</evidence>
<comment type="similarity">
    <text evidence="1">Belongs to the universal ribosomal protein uL1 family.</text>
</comment>
<feature type="compositionally biased region" description="Basic and acidic residues" evidence="4">
    <location>
        <begin position="738"/>
        <end position="759"/>
    </location>
</feature>
<sequence>MNEPGLFLPGCPCVVTSASPSSPVSCWKDYRRHAPFYDNPPTAARSVSGSAADSSYYFPGETKCPSKLHADGEVWENYCLFSHPKSCQAQESACTEFREQDYRRGMISAPSSNNSQSPHATREKTAKRRARTRGRFGVYASRTSTVKMKDKQRSFFLVKPRSHTGKRRVTPSDFRVVFCGIRECFWLTVLYHTLVVSGVRSRVPGGPTQGVQTGSFFWREQPSWHFSPSSWPSSLYSLYPTVLEPPFFSTVTPESSSLYHMASSSSSRPSISASSCRSRSLTQHTCSSAAPQPSSSPCSPSLRNSLLNSLPTSPLPQENFPSLLFRLPSSVASSASFAPDSPDTISPSHRPPPPLPQALPSRTVSPVLGGERRSLGYLSSSSLRNGRSCRLSLQNESGVLQLQSRLLCPSAFLVLSLAPLPQSLSPPSRYSPPVRSRVSLCRPNTFQRGSTSTSSVWPLSCLSRSRSSVFDRVHGATLRGAGKDVEVSSLHFNSQSESICFQSATQTPKATSAWAHHIAGRAFSSVFSLTGCELSRHSDLSSNYLCATASSKEFTSCPVNSADSFQETSSLLSGERLSVGERRRQDRRLNWFKQYPYAPQHPAPPKPKSTAKIDLDPDKITPSNLPLPSRRLPSSLRWKALAETPVPSPVLNAATQAAVSSAREAVRTLQAAGTMARRRKGKSKKIKKIALARAAVATAVAAQKAPGLAALKSATEAAEQVLSSSFSVQQSGGGLSPSEREGGTENRQTAEGEGKDGVRDSILLRGSPSPGVSPKGGERSPSLLSMLYPAKDAIYPPDLAFFLVKQLSTAKFNETVELHVQLNLGTGPRGKGGRRSGPTISGRIRGYVTLPHGHLGQLGVVARPEGGEGEEMDREGDGVNPVESEDLTGPAGEQDLGQREAHQDLEDRSAIDIKKTEEAFSGSGSRGEAERNLQEEDEDVKEAHVEKGREHLGPGASEIEYDVRKSGGRPGKSESGIVRGKKRGGIWRRQRVIAAFVHKTDEERARQAGADIVGIEAVVDRIVSGKIDFGVLISTPDLVAKLTRYGKILGPKDLMPQVAWGTLTQDYVEAIRLYRQTTIPYQADRFNIIHIPIGIASMSKDELRENFEAALASINACRPPKTGNKFLQKVHISSTMGPGILIDMRHVKGTVAAQGSRHRNTREQS</sequence>
<dbReference type="GO" id="GO:1990904">
    <property type="term" value="C:ribonucleoprotein complex"/>
    <property type="evidence" value="ECO:0007669"/>
    <property type="project" value="UniProtKB-KW"/>
</dbReference>
<dbReference type="Gene3D" id="3.40.50.790">
    <property type="match status" value="1"/>
</dbReference>
<dbReference type="RefSeq" id="XP_067927044.1">
    <property type="nucleotide sequence ID" value="XM_068060971.1"/>
</dbReference>
<feature type="compositionally biased region" description="Basic and acidic residues" evidence="4">
    <location>
        <begin position="941"/>
        <end position="952"/>
    </location>
</feature>
<dbReference type="InterPro" id="IPR028364">
    <property type="entry name" value="Ribosomal_uL1/biogenesis"/>
</dbReference>
<dbReference type="GeneID" id="94424182"/>
<feature type="region of interest" description="Disordered" evidence="4">
    <location>
        <begin position="726"/>
        <end position="781"/>
    </location>
</feature>
<accession>A0A2C6LB66</accession>
<gene>
    <name evidence="5" type="ORF">CSUI_000740</name>
</gene>
<dbReference type="InterPro" id="IPR023674">
    <property type="entry name" value="Ribosomal_uL1-like"/>
</dbReference>
<dbReference type="Pfam" id="PF00687">
    <property type="entry name" value="Ribosomal_L1"/>
    <property type="match status" value="1"/>
</dbReference>
<protein>
    <submittedName>
        <fullName evidence="5">50s ribosomal protein l1</fullName>
    </submittedName>
</protein>
<dbReference type="SUPFAM" id="SSF56808">
    <property type="entry name" value="Ribosomal protein L1"/>
    <property type="match status" value="2"/>
</dbReference>
<dbReference type="EMBL" id="MIGC01000290">
    <property type="protein sequence ID" value="PHJ25397.1"/>
    <property type="molecule type" value="Genomic_DNA"/>
</dbReference>
<dbReference type="GO" id="GO:0005840">
    <property type="term" value="C:ribosome"/>
    <property type="evidence" value="ECO:0007669"/>
    <property type="project" value="UniProtKB-KW"/>
</dbReference>
<feature type="compositionally biased region" description="Polar residues" evidence="4">
    <location>
        <begin position="109"/>
        <end position="119"/>
    </location>
</feature>
<dbReference type="PANTHER" id="PTHR36427:SF3">
    <property type="entry name" value="LARGE RIBOSOMAL SUBUNIT PROTEIN UL1M"/>
    <property type="match status" value="1"/>
</dbReference>
<feature type="region of interest" description="Disordered" evidence="4">
    <location>
        <begin position="594"/>
        <end position="628"/>
    </location>
</feature>
<dbReference type="AlphaFoldDB" id="A0A2C6LB66"/>
<feature type="region of interest" description="Disordered" evidence="4">
    <location>
        <begin position="335"/>
        <end position="366"/>
    </location>
</feature>
<proteinExistence type="inferred from homology"/>
<feature type="compositionally biased region" description="Low complexity" evidence="4">
    <location>
        <begin position="766"/>
        <end position="775"/>
    </location>
</feature>
<evidence type="ECO:0000313" key="5">
    <source>
        <dbReference type="EMBL" id="PHJ25397.1"/>
    </source>
</evidence>
<dbReference type="Gene3D" id="3.30.190.20">
    <property type="match status" value="2"/>
</dbReference>
<reference evidence="5 6" key="1">
    <citation type="journal article" date="2017" name="Int. J. Parasitol.">
        <title>The genome of the protozoan parasite Cystoisospora suis and a reverse vaccinology approach to identify vaccine candidates.</title>
        <authorList>
            <person name="Palmieri N."/>
            <person name="Shrestha A."/>
            <person name="Ruttkowski B."/>
            <person name="Beck T."/>
            <person name="Vogl C."/>
            <person name="Tomley F."/>
            <person name="Blake D.P."/>
            <person name="Joachim A."/>
        </authorList>
    </citation>
    <scope>NUCLEOTIDE SEQUENCE [LARGE SCALE GENOMIC DNA]</scope>
    <source>
        <strain evidence="5 6">Wien I</strain>
    </source>
</reference>
<keyword evidence="2 5" id="KW-0689">Ribosomal protein</keyword>
<dbReference type="OrthoDB" id="1747252at2759"/>